<dbReference type="Proteomes" id="UP000249081">
    <property type="component" value="Unassembled WGS sequence"/>
</dbReference>
<dbReference type="EMBL" id="QBMN01000143">
    <property type="protein sequence ID" value="PZO36432.1"/>
    <property type="molecule type" value="Genomic_DNA"/>
</dbReference>
<evidence type="ECO:0000313" key="2">
    <source>
        <dbReference type="Proteomes" id="UP000249081"/>
    </source>
</evidence>
<organism evidence="1 2">
    <name type="scientific">Shackletoniella antarctica</name>
    <dbReference type="NCBI Taxonomy" id="268115"/>
    <lineage>
        <taxon>Bacteria</taxon>
        <taxon>Bacillati</taxon>
        <taxon>Cyanobacteriota</taxon>
        <taxon>Cyanophyceae</taxon>
        <taxon>Oculatellales</taxon>
        <taxon>Oculatellaceae</taxon>
        <taxon>Shackletoniella</taxon>
    </lineage>
</organism>
<dbReference type="AlphaFoldDB" id="A0A2W4VVG8"/>
<gene>
    <name evidence="1" type="ORF">DCF17_17285</name>
</gene>
<reference evidence="1 2" key="2">
    <citation type="submission" date="2018-06" db="EMBL/GenBank/DDBJ databases">
        <title>Metagenomic assembly of (sub)arctic Cyanobacteria and their associated microbiome from non-axenic cultures.</title>
        <authorList>
            <person name="Baurain D."/>
        </authorList>
    </citation>
    <scope>NUCLEOTIDE SEQUENCE [LARGE SCALE GENOMIC DNA]</scope>
    <source>
        <strain evidence="1">ULC041bin1</strain>
    </source>
</reference>
<protein>
    <recommendedName>
        <fullName evidence="3">DUF2281 domain-containing protein</fullName>
    </recommendedName>
</protein>
<reference evidence="2" key="1">
    <citation type="submission" date="2018-04" db="EMBL/GenBank/DDBJ databases">
        <authorList>
            <person name="Cornet L."/>
        </authorList>
    </citation>
    <scope>NUCLEOTIDE SEQUENCE [LARGE SCALE GENOMIC DNA]</scope>
</reference>
<name>A0A2W4VVG8_9CYAN</name>
<sequence>MAINTLVPVIQKLSHTDKLLLLQVLVQELLKTEGIAQSLSSTAPEKYPAQLDAAPLTLAERQAFLQQPVAERQRVLAEQAAAMQNHYEQTTDWQDLIAGDIVEY</sequence>
<proteinExistence type="predicted"/>
<evidence type="ECO:0000313" key="1">
    <source>
        <dbReference type="EMBL" id="PZO36432.1"/>
    </source>
</evidence>
<evidence type="ECO:0008006" key="3">
    <source>
        <dbReference type="Google" id="ProtNLM"/>
    </source>
</evidence>
<accession>A0A2W4VVG8</accession>
<comment type="caution">
    <text evidence="1">The sequence shown here is derived from an EMBL/GenBank/DDBJ whole genome shotgun (WGS) entry which is preliminary data.</text>
</comment>